<comment type="subcellular location">
    <subcellularLocation>
        <location evidence="1">Nucleus</location>
    </subcellularLocation>
</comment>
<dbReference type="Pfam" id="PF04997">
    <property type="entry name" value="RNA_pol_Rpb1_1"/>
    <property type="match status" value="1"/>
</dbReference>
<proteinExistence type="evidence at transcript level"/>
<feature type="compositionally biased region" description="Basic and acidic residues" evidence="13">
    <location>
        <begin position="269"/>
        <end position="285"/>
    </location>
</feature>
<evidence type="ECO:0000256" key="1">
    <source>
        <dbReference type="ARBA" id="ARBA00004123"/>
    </source>
</evidence>
<dbReference type="Pfam" id="PF04998">
    <property type="entry name" value="RNA_pol_Rpb1_5"/>
    <property type="match status" value="1"/>
</dbReference>
<organism evidence="15">
    <name type="scientific">Stygiella incarcerata</name>
    <dbReference type="NCBI Taxonomy" id="1712417"/>
    <lineage>
        <taxon>Eukaryota</taxon>
        <taxon>Discoba</taxon>
        <taxon>Jakobida</taxon>
        <taxon>Andalucina</taxon>
        <taxon>Stygiellidae</taxon>
        <taxon>Stygiella</taxon>
    </lineage>
</organism>
<keyword evidence="7" id="KW-0862">Zinc</keyword>
<dbReference type="Gene3D" id="1.10.132.30">
    <property type="match status" value="1"/>
</dbReference>
<dbReference type="FunFam" id="4.10.860.120:FF:000006">
    <property type="entry name" value="DNA-directed RNA polymerase subunit"/>
    <property type="match status" value="1"/>
</dbReference>
<dbReference type="Gene3D" id="3.30.70.2850">
    <property type="match status" value="1"/>
</dbReference>
<dbReference type="InterPro" id="IPR038120">
    <property type="entry name" value="Rpb1_funnel_sf"/>
</dbReference>
<dbReference type="Gene3D" id="1.10.274.100">
    <property type="entry name" value="RNA polymerase Rpb1, domain 3"/>
    <property type="match status" value="1"/>
</dbReference>
<dbReference type="PANTHER" id="PTHR19376">
    <property type="entry name" value="DNA-DIRECTED RNA POLYMERASE"/>
    <property type="match status" value="1"/>
</dbReference>
<dbReference type="InterPro" id="IPR042102">
    <property type="entry name" value="RNA_pol_Rpb1_3_sf"/>
</dbReference>
<name>A0A192ZI56_9EUKA</name>
<dbReference type="GO" id="GO:0003899">
    <property type="term" value="F:DNA-directed RNA polymerase activity"/>
    <property type="evidence" value="ECO:0007669"/>
    <property type="project" value="UniProtKB-EC"/>
</dbReference>
<dbReference type="Gene3D" id="3.30.1490.180">
    <property type="entry name" value="RNA polymerase ii"/>
    <property type="match status" value="1"/>
</dbReference>
<dbReference type="EC" id="2.7.7.6" evidence="12"/>
<dbReference type="FunFam" id="2.40.40.20:FF:000019">
    <property type="entry name" value="DNA-directed RNA polymerase II subunit RPB1"/>
    <property type="match status" value="1"/>
</dbReference>
<dbReference type="SUPFAM" id="SSF64484">
    <property type="entry name" value="beta and beta-prime subunits of DNA dependent RNA-polymerase"/>
    <property type="match status" value="1"/>
</dbReference>
<dbReference type="Gene3D" id="4.10.860.120">
    <property type="entry name" value="RNA polymerase II, clamp domain"/>
    <property type="match status" value="1"/>
</dbReference>
<evidence type="ECO:0000259" key="14">
    <source>
        <dbReference type="SMART" id="SM00663"/>
    </source>
</evidence>
<dbReference type="InterPro" id="IPR044893">
    <property type="entry name" value="RNA_pol_Rpb1_clamp_domain"/>
</dbReference>
<feature type="region of interest" description="Disordered" evidence="13">
    <location>
        <begin position="242"/>
        <end position="332"/>
    </location>
</feature>
<dbReference type="InterPro" id="IPR015699">
    <property type="entry name" value="DNA-dir_RNA_pol1_lsu_N"/>
</dbReference>
<dbReference type="InterPro" id="IPR006592">
    <property type="entry name" value="RNA_pol_N"/>
</dbReference>
<evidence type="ECO:0000256" key="2">
    <source>
        <dbReference type="ARBA" id="ARBA00006460"/>
    </source>
</evidence>
<evidence type="ECO:0000256" key="12">
    <source>
        <dbReference type="RuleBase" id="RU004279"/>
    </source>
</evidence>
<dbReference type="InterPro" id="IPR007066">
    <property type="entry name" value="RNA_pol_Rpb1_3"/>
</dbReference>
<keyword evidence="4 12" id="KW-0808">Transferase</keyword>
<dbReference type="Pfam" id="PF00623">
    <property type="entry name" value="RNA_pol_Rpb1_2"/>
    <property type="match status" value="1"/>
</dbReference>
<dbReference type="InterPro" id="IPR000722">
    <property type="entry name" value="RNA_pol_asu"/>
</dbReference>
<protein>
    <recommendedName>
        <fullName evidence="12">DNA-directed RNA polymerase subunit</fullName>
        <ecNumber evidence="12">2.7.7.6</ecNumber>
    </recommendedName>
</protein>
<feature type="domain" description="RNA polymerase N-terminal" evidence="14">
    <location>
        <begin position="370"/>
        <end position="681"/>
    </location>
</feature>
<keyword evidence="8" id="KW-0460">Magnesium</keyword>
<keyword evidence="6" id="KW-0479">Metal-binding</keyword>
<dbReference type="Gene3D" id="6.20.50.80">
    <property type="match status" value="1"/>
</dbReference>
<keyword evidence="3 12" id="KW-0240">DNA-directed RNA polymerase</keyword>
<dbReference type="InterPro" id="IPR007080">
    <property type="entry name" value="RNA_pol_Rpb1_1"/>
</dbReference>
<feature type="non-terminal residue" evidence="15">
    <location>
        <position position="1332"/>
    </location>
</feature>
<dbReference type="GO" id="GO:0005736">
    <property type="term" value="C:RNA polymerase I complex"/>
    <property type="evidence" value="ECO:0007669"/>
    <property type="project" value="TreeGrafter"/>
</dbReference>
<evidence type="ECO:0000256" key="3">
    <source>
        <dbReference type="ARBA" id="ARBA00022478"/>
    </source>
</evidence>
<reference evidence="15" key="1">
    <citation type="submission" date="2016-05" db="EMBL/GenBank/DDBJ databases">
        <title>Novel hydrogenosomes in the microaerophilic jakobid Stygiella incarcerata.</title>
        <authorList>
            <person name="Leger M.M."/>
            <person name="Eme L."/>
            <person name="Hug L.A."/>
            <person name="Roger A.J."/>
        </authorList>
    </citation>
    <scope>NUCLEOTIDE SEQUENCE</scope>
</reference>
<gene>
    <name evidence="15" type="primary">rpo-A</name>
</gene>
<dbReference type="Pfam" id="PF04983">
    <property type="entry name" value="RNA_pol_Rpb1_3"/>
    <property type="match status" value="1"/>
</dbReference>
<dbReference type="PANTHER" id="PTHR19376:SF11">
    <property type="entry name" value="DNA-DIRECTED RNA POLYMERASE I SUBUNIT RPA1"/>
    <property type="match status" value="1"/>
</dbReference>
<evidence type="ECO:0000256" key="6">
    <source>
        <dbReference type="ARBA" id="ARBA00022723"/>
    </source>
</evidence>
<sequence length="1332" mass="150123">MEPPHVITDVRFGSFTDEDIRRLSVLKVTNPTTVDQLGRPIRGGLYDPAMGPTEDFQICETCGMNQFSCPGHPGHIELCVPVYHPLFFARLYKLMKSICLHCHKFRIPEEELTPLLQEVAILRQNTLDLGGQGVKGYPLVGDDDHEKRKGKKDGVDSMKIEAHEKSYVTSDQRTERITQHVNARLQKVVRDIFSRISTKCACCGVVSTNIRREGYKLFRAKGGKASVLSERSVGTRVEDVMLAETRGDDSSEDGSDVAVQDEDDEMEEEIKKKIQTRKEKGKDAADGIELDLGQTKSRPPKTKKKVRTTESDEEEAVDGPSHADVATDGSSKGRDLVFMTPFEVKRHIEELFVVEKDACELIFGSECGPHMYFVESVVVPPNRFRPMMSVEDGTLREHPQNVYLTRILHSNLGMLEMSRGRETGIEKMKRGLPLWAALQDAVSKMMDNGDSATQGSDPIGIRQVLEKKEGLFRKHMMGKRVNFSARSVISPDPNIETSEIGVPLYFAQKLHYPEPVTVHNVKMLSQMVINGPSKYPGAMFVEDSRHHLVDLASRSQTQRIALSKSLLRSDGIPKKVYRHLLDGDVMIVNRQPTLHKPSMMCHRARVIHTDHKVIRMHYANCGSYNADFDGDEINLHFPQNELARSEGYVIANTDNQYIVPTSGGPIRGLIQDHVVSGVLLTKRDTLLTKEEYQGLVYAGLFGSVGQRKIRTVPPCIIRPKELWTGKQVVETILNNIVDEEYPGLNIRSRAKVHSALWGSEIAEEDDVLFFDGYYVHGVLDKSQFGASKFGLVHSVFECYGSETAGRLLTVLGRLFSAYLQMHGFTCGLEDMVLDPHADEERQVLLDQANHDASVATSDFEKRHRTTDRPTLRQIVADEKMDRQLDIDVKGVLSKCTSDVISMCIPSGMKKRFPHNCILLMTNAGAKGSKVNAAQISCLLGLQEFEGRRVGRMISGKTLPTFFQYDKSARAGGYIADRFLTGLRPPEYFFHCMAGRDGLVDTAVKTARSGYLQRCLVKHLEGLRVEYDGTVRNIDGSIVQFTYGEDGLDCTRTSYLHDFDFVWENRKMFDIIAGEVPKTVKTKEKKKLMKKKSREVIKHGLCSRENPIDPLISRYSPYAYFGSVSEDYHQRMVSHFKKHRERKDRLFKKLLKMRYMHALADPGEAVGLLAAQSVGEPSTQMTLNTFHFAGVDAAHVTVGIPRLRELLMTGSFKSNIMRIPLRKDVSKDEAERMQAILSRIPLGEAVEKVMLDESLLVEKSSGLRGRKITVQCQLFNEDVVKKHIHMNYDDLAPALEQQFVARLCAVVEKELKRGRKKRRLDGDEDLSKLIDED</sequence>
<evidence type="ECO:0000256" key="7">
    <source>
        <dbReference type="ARBA" id="ARBA00022833"/>
    </source>
</evidence>
<dbReference type="CDD" id="cd01435">
    <property type="entry name" value="RNAP_I_RPA1_N"/>
    <property type="match status" value="1"/>
</dbReference>
<keyword evidence="9 12" id="KW-0804">Transcription</keyword>
<dbReference type="InterPro" id="IPR007083">
    <property type="entry name" value="RNA_pol_Rpb1_4"/>
</dbReference>
<dbReference type="InterPro" id="IPR007081">
    <property type="entry name" value="RNA_pol_Rpb1_5"/>
</dbReference>
<evidence type="ECO:0000256" key="13">
    <source>
        <dbReference type="SAM" id="MobiDB-lite"/>
    </source>
</evidence>
<comment type="catalytic activity">
    <reaction evidence="11 12">
        <text>RNA(n) + a ribonucleoside 5'-triphosphate = RNA(n+1) + diphosphate</text>
        <dbReference type="Rhea" id="RHEA:21248"/>
        <dbReference type="Rhea" id="RHEA-COMP:14527"/>
        <dbReference type="Rhea" id="RHEA-COMP:17342"/>
        <dbReference type="ChEBI" id="CHEBI:33019"/>
        <dbReference type="ChEBI" id="CHEBI:61557"/>
        <dbReference type="ChEBI" id="CHEBI:140395"/>
        <dbReference type="EC" id="2.7.7.6"/>
    </reaction>
</comment>
<dbReference type="GO" id="GO:0046872">
    <property type="term" value="F:metal ion binding"/>
    <property type="evidence" value="ECO:0007669"/>
    <property type="project" value="UniProtKB-KW"/>
</dbReference>
<feature type="compositionally biased region" description="Acidic residues" evidence="13">
    <location>
        <begin position="250"/>
        <end position="268"/>
    </location>
</feature>
<accession>A0A192ZI56</accession>
<dbReference type="Gene3D" id="2.40.40.20">
    <property type="match status" value="1"/>
</dbReference>
<evidence type="ECO:0000256" key="8">
    <source>
        <dbReference type="ARBA" id="ARBA00022842"/>
    </source>
</evidence>
<dbReference type="GO" id="GO:0006351">
    <property type="term" value="P:DNA-templated transcription"/>
    <property type="evidence" value="ECO:0007669"/>
    <property type="project" value="InterPro"/>
</dbReference>
<dbReference type="SMART" id="SM00663">
    <property type="entry name" value="RPOLA_N"/>
    <property type="match status" value="1"/>
</dbReference>
<comment type="function">
    <text evidence="12">DNA-dependent RNA polymerase catalyzes the transcription of DNA into RNA using the four ribonucleoside triphosphates as substrates.</text>
</comment>
<dbReference type="Gene3D" id="6.10.250.2940">
    <property type="match status" value="1"/>
</dbReference>
<dbReference type="InterPro" id="IPR045867">
    <property type="entry name" value="DNA-dir_RpoC_beta_prime"/>
</dbReference>
<evidence type="ECO:0000313" key="15">
    <source>
        <dbReference type="EMBL" id="ANM86207.1"/>
    </source>
</evidence>
<keyword evidence="5 12" id="KW-0548">Nucleotidyltransferase</keyword>
<evidence type="ECO:0000256" key="4">
    <source>
        <dbReference type="ARBA" id="ARBA00022679"/>
    </source>
</evidence>
<evidence type="ECO:0000256" key="9">
    <source>
        <dbReference type="ARBA" id="ARBA00023163"/>
    </source>
</evidence>
<evidence type="ECO:0000256" key="5">
    <source>
        <dbReference type="ARBA" id="ARBA00022695"/>
    </source>
</evidence>
<evidence type="ECO:0000256" key="11">
    <source>
        <dbReference type="ARBA" id="ARBA00048552"/>
    </source>
</evidence>
<evidence type="ECO:0000256" key="10">
    <source>
        <dbReference type="ARBA" id="ARBA00023242"/>
    </source>
</evidence>
<comment type="similarity">
    <text evidence="2 12">Belongs to the RNA polymerase beta' chain family.</text>
</comment>
<dbReference type="GO" id="GO:0003677">
    <property type="term" value="F:DNA binding"/>
    <property type="evidence" value="ECO:0007669"/>
    <property type="project" value="InterPro"/>
</dbReference>
<dbReference type="EMBL" id="KX235478">
    <property type="protein sequence ID" value="ANM86207.1"/>
    <property type="molecule type" value="mRNA"/>
</dbReference>
<dbReference type="Pfam" id="PF05000">
    <property type="entry name" value="RNA_pol_Rpb1_4"/>
    <property type="match status" value="1"/>
</dbReference>
<keyword evidence="10" id="KW-0539">Nucleus</keyword>